<dbReference type="EMBL" id="GEBQ01014688">
    <property type="protein sequence ID" value="JAT25289.1"/>
    <property type="molecule type" value="Transcribed_RNA"/>
</dbReference>
<dbReference type="AlphaFoldDB" id="A0A1B6LNX5"/>
<name>A0A1B6LNX5_9HEMI</name>
<sequence>GFSFCHVFWNKISIMFSFETILWQLFLSIKMKSALLILNLLLSVLFMAQGEEIEESESGSFLFLSDNEEFSEDQSQLIGKGKGPKSPCLDETLLTYLSSLQVINPESVISLATKNKLEKCCLNISKTIDAMKTYLKSCELQPEQETFTQLLKGITALHKKLCTNDAYHKSFMQYKKCFGTLQSEFDSCNGPADWSDSSNIKKVCKAYQEITDCYYIKTSVLCGNQAADVFKELVMSVIDSVITVDCSSNTPKFGSLSRQLNKTLKPGQDLFSRAPASKCPHAH</sequence>
<dbReference type="PANTHER" id="PTHR33964">
    <property type="entry name" value="RE45066P-RELATED"/>
    <property type="match status" value="1"/>
</dbReference>
<gene>
    <name evidence="1" type="ORF">g.3854</name>
</gene>
<feature type="non-terminal residue" evidence="1">
    <location>
        <position position="283"/>
    </location>
</feature>
<dbReference type="PANTHER" id="PTHR33964:SF1">
    <property type="entry name" value="RE45066P"/>
    <property type="match status" value="1"/>
</dbReference>
<reference evidence="1" key="1">
    <citation type="submission" date="2015-11" db="EMBL/GenBank/DDBJ databases">
        <title>De novo transcriptome assembly of four potential Pierce s Disease insect vectors from Arizona vineyards.</title>
        <authorList>
            <person name="Tassone E.E."/>
        </authorList>
    </citation>
    <scope>NUCLEOTIDE SEQUENCE</scope>
</reference>
<accession>A0A1B6LNX5</accession>
<protein>
    <recommendedName>
        <fullName evidence="2">DUF19 domain-containing protein</fullName>
    </recommendedName>
</protein>
<proteinExistence type="predicted"/>
<evidence type="ECO:0008006" key="2">
    <source>
        <dbReference type="Google" id="ProtNLM"/>
    </source>
</evidence>
<organism evidence="1">
    <name type="scientific">Graphocephala atropunctata</name>
    <dbReference type="NCBI Taxonomy" id="36148"/>
    <lineage>
        <taxon>Eukaryota</taxon>
        <taxon>Metazoa</taxon>
        <taxon>Ecdysozoa</taxon>
        <taxon>Arthropoda</taxon>
        <taxon>Hexapoda</taxon>
        <taxon>Insecta</taxon>
        <taxon>Pterygota</taxon>
        <taxon>Neoptera</taxon>
        <taxon>Paraneoptera</taxon>
        <taxon>Hemiptera</taxon>
        <taxon>Auchenorrhyncha</taxon>
        <taxon>Membracoidea</taxon>
        <taxon>Cicadellidae</taxon>
        <taxon>Cicadellinae</taxon>
        <taxon>Cicadellini</taxon>
        <taxon>Graphocephala</taxon>
    </lineage>
</organism>
<evidence type="ECO:0000313" key="1">
    <source>
        <dbReference type="EMBL" id="JAT25289.1"/>
    </source>
</evidence>
<feature type="non-terminal residue" evidence="1">
    <location>
        <position position="1"/>
    </location>
</feature>